<keyword evidence="2" id="KW-0472">Membrane</keyword>
<keyword evidence="2" id="KW-1133">Transmembrane helix</keyword>
<dbReference type="EMBL" id="BAAAVS010000002">
    <property type="protein sequence ID" value="GAA3024534.1"/>
    <property type="molecule type" value="Genomic_DNA"/>
</dbReference>
<dbReference type="Proteomes" id="UP001501035">
    <property type="component" value="Unassembled WGS sequence"/>
</dbReference>
<evidence type="ECO:0000313" key="5">
    <source>
        <dbReference type="EMBL" id="GAA3024534.1"/>
    </source>
</evidence>
<feature type="region of interest" description="Disordered" evidence="1">
    <location>
        <begin position="232"/>
        <end position="260"/>
    </location>
</feature>
<name>A0ABN3YE23_9ACTN</name>
<evidence type="ECO:0000313" key="6">
    <source>
        <dbReference type="Proteomes" id="UP001501035"/>
    </source>
</evidence>
<feature type="compositionally biased region" description="Basic and acidic residues" evidence="1">
    <location>
        <begin position="240"/>
        <end position="249"/>
    </location>
</feature>
<organism evidence="5 6">
    <name type="scientific">Gordonia defluvii</name>
    <dbReference type="NCBI Taxonomy" id="283718"/>
    <lineage>
        <taxon>Bacteria</taxon>
        <taxon>Bacillati</taxon>
        <taxon>Actinomycetota</taxon>
        <taxon>Actinomycetes</taxon>
        <taxon>Mycobacteriales</taxon>
        <taxon>Gordoniaceae</taxon>
        <taxon>Gordonia</taxon>
    </lineage>
</organism>
<accession>A0ABN3YE23</accession>
<evidence type="ECO:0000259" key="4">
    <source>
        <dbReference type="Pfam" id="PF26059"/>
    </source>
</evidence>
<keyword evidence="6" id="KW-1185">Reference proteome</keyword>
<reference evidence="5 6" key="1">
    <citation type="journal article" date="2019" name="Int. J. Syst. Evol. Microbiol.">
        <title>The Global Catalogue of Microorganisms (GCM) 10K type strain sequencing project: providing services to taxonomists for standard genome sequencing and annotation.</title>
        <authorList>
            <consortium name="The Broad Institute Genomics Platform"/>
            <consortium name="The Broad Institute Genome Sequencing Center for Infectious Disease"/>
            <person name="Wu L."/>
            <person name="Ma J."/>
        </authorList>
    </citation>
    <scope>NUCLEOTIDE SEQUENCE [LARGE SCALE GENOMIC DNA]</scope>
    <source>
        <strain evidence="5 6">JCM 14234</strain>
    </source>
</reference>
<dbReference type="Pfam" id="PF26059">
    <property type="entry name" value="DUF8020"/>
    <property type="match status" value="1"/>
</dbReference>
<dbReference type="RefSeq" id="WP_290704036.1">
    <property type="nucleotide sequence ID" value="NZ_BAAAVS010000002.1"/>
</dbReference>
<dbReference type="InterPro" id="IPR058333">
    <property type="entry name" value="DUF8020"/>
</dbReference>
<feature type="chain" id="PRO_5046884509" description="DUF8020 domain-containing protein" evidence="3">
    <location>
        <begin position="27"/>
        <end position="260"/>
    </location>
</feature>
<gene>
    <name evidence="5" type="ORF">GCM10010528_03150</name>
</gene>
<keyword evidence="3" id="KW-0732">Signal</keyword>
<protein>
    <recommendedName>
        <fullName evidence="4">DUF8020 domain-containing protein</fullName>
    </recommendedName>
</protein>
<evidence type="ECO:0000256" key="2">
    <source>
        <dbReference type="SAM" id="Phobius"/>
    </source>
</evidence>
<feature type="signal peptide" evidence="3">
    <location>
        <begin position="1"/>
        <end position="26"/>
    </location>
</feature>
<proteinExistence type="predicted"/>
<keyword evidence="2" id="KW-0812">Transmembrane</keyword>
<feature type="transmembrane region" description="Helical" evidence="2">
    <location>
        <begin position="154"/>
        <end position="184"/>
    </location>
</feature>
<feature type="transmembrane region" description="Helical" evidence="2">
    <location>
        <begin position="196"/>
        <end position="224"/>
    </location>
</feature>
<comment type="caution">
    <text evidence="5">The sequence shown here is derived from an EMBL/GenBank/DDBJ whole genome shotgun (WGS) entry which is preliminary data.</text>
</comment>
<feature type="domain" description="DUF8020" evidence="4">
    <location>
        <begin position="35"/>
        <end position="103"/>
    </location>
</feature>
<sequence length="260" mass="26365">MKKNLIATAALLTAALAVSGAGTAAAAPADTKVKPVHYQISQTPQGAKITIKDGTLTVDGNDLNIRAQNGQSVAQLPLTWHLNDRARPIKAEVQGTTATLIPVRTGPGRPVTPVTRKVSLEQAKHSASESFTPRDQQELAAFSNRSTIGSFTSAAVGAAVGAGVGCIIGAVSAAALTLPIAMLLGAGPLGGCVAGAVLLAPAGAAAGLVFVGLPIILFSAFQYFSTIGEPCDPKAPYCNDPRKPKDDKKKSAKPVQVAAA</sequence>
<evidence type="ECO:0000256" key="3">
    <source>
        <dbReference type="SAM" id="SignalP"/>
    </source>
</evidence>
<evidence type="ECO:0000256" key="1">
    <source>
        <dbReference type="SAM" id="MobiDB-lite"/>
    </source>
</evidence>